<gene>
    <name evidence="4" type="primary">leuA_3</name>
    <name evidence="4" type="ORF">CLHUN_27340</name>
</gene>
<sequence length="357" mass="39603">MISEFVFIDKTLAYALKNEKIDLPDYMLLMKKITAMTKMYFDIHINFLRKYSGGNSLNMDFGSIRAWVDCQEEQVLAAYEMGISWIKININNAVSDNAVNELMKVLTLAAGFKMKITLGCMDITENIEEFQNEKLLNILNSFKISGLIVHDGESRLDPISTYMKLLEIKKAVPVKLEYGGKNGLGLATGNTLGAVKSGIGTMSVSIGGIGGFPAYEEVAMGISRLLKIPVDIPRNIAVCCKELLEYIRIEIPKTKPIIGANIFAHESGIHVDGIYKRSELYEPFAPEEVGLSRKIVIGKHSGKAAIEHKIQELNINVKPYCIKTLLEKVRSLAIKQKTAVGDEQLLRLIEEVAVCNG</sequence>
<dbReference type="EC" id="2.3.3.13" evidence="4"/>
<keyword evidence="5" id="KW-1185">Reference proteome</keyword>
<dbReference type="EMBL" id="MZGX01000018">
    <property type="protein sequence ID" value="OPX43389.1"/>
    <property type="molecule type" value="Genomic_DNA"/>
</dbReference>
<dbReference type="AlphaFoldDB" id="A0A1V4SHM6"/>
<evidence type="ECO:0000259" key="2">
    <source>
        <dbReference type="Pfam" id="PF00682"/>
    </source>
</evidence>
<keyword evidence="1 4" id="KW-0808">Transferase</keyword>
<feature type="domain" description="2-isopropylmalate synthase/homocitrate synthase post-catalytic" evidence="3">
    <location>
        <begin position="257"/>
        <end position="336"/>
    </location>
</feature>
<dbReference type="RefSeq" id="WP_165755756.1">
    <property type="nucleotide sequence ID" value="NZ_MZGX01000018.1"/>
</dbReference>
<organism evidence="4 5">
    <name type="scientific">Ruminiclostridium hungatei</name>
    <name type="common">Clostridium hungatei</name>
    <dbReference type="NCBI Taxonomy" id="48256"/>
    <lineage>
        <taxon>Bacteria</taxon>
        <taxon>Bacillati</taxon>
        <taxon>Bacillota</taxon>
        <taxon>Clostridia</taxon>
        <taxon>Eubacteriales</taxon>
        <taxon>Oscillospiraceae</taxon>
        <taxon>Ruminiclostridium</taxon>
    </lineage>
</organism>
<reference evidence="4 5" key="1">
    <citation type="submission" date="2017-03" db="EMBL/GenBank/DDBJ databases">
        <title>Genome sequence of Clostridium hungatei DSM 14427.</title>
        <authorList>
            <person name="Poehlein A."/>
            <person name="Daniel R."/>
        </authorList>
    </citation>
    <scope>NUCLEOTIDE SEQUENCE [LARGE SCALE GENOMIC DNA]</scope>
    <source>
        <strain evidence="4 5">DSM 14427</strain>
    </source>
</reference>
<feature type="domain" description="Pyruvate carboxyltransferase" evidence="2">
    <location>
        <begin position="65"/>
        <end position="224"/>
    </location>
</feature>
<proteinExistence type="predicted"/>
<evidence type="ECO:0000313" key="4">
    <source>
        <dbReference type="EMBL" id="OPX43389.1"/>
    </source>
</evidence>
<evidence type="ECO:0000313" key="5">
    <source>
        <dbReference type="Proteomes" id="UP000191554"/>
    </source>
</evidence>
<dbReference type="Gene3D" id="3.20.20.70">
    <property type="entry name" value="Aldolase class I"/>
    <property type="match status" value="1"/>
</dbReference>
<accession>A0A1V4SHM6</accession>
<dbReference type="InterPro" id="IPR000891">
    <property type="entry name" value="PYR_CT"/>
</dbReference>
<evidence type="ECO:0000259" key="3">
    <source>
        <dbReference type="Pfam" id="PF22617"/>
    </source>
</evidence>
<dbReference type="PANTHER" id="PTHR42880">
    <property type="entry name" value="HOMOCITRATE SYNTHASE"/>
    <property type="match status" value="1"/>
</dbReference>
<protein>
    <submittedName>
        <fullName evidence="4">2-isopropylmalate synthase</fullName>
        <ecNumber evidence="4">2.3.3.13</ecNumber>
    </submittedName>
</protein>
<dbReference type="Proteomes" id="UP000191554">
    <property type="component" value="Unassembled WGS sequence"/>
</dbReference>
<evidence type="ECO:0000256" key="1">
    <source>
        <dbReference type="ARBA" id="ARBA00022679"/>
    </source>
</evidence>
<dbReference type="InterPro" id="IPR054691">
    <property type="entry name" value="LeuA/HCS_post-cat"/>
</dbReference>
<dbReference type="SUPFAM" id="SSF51569">
    <property type="entry name" value="Aldolase"/>
    <property type="match status" value="1"/>
</dbReference>
<dbReference type="STRING" id="48256.CLHUN_27340"/>
<name>A0A1V4SHM6_RUMHU</name>
<dbReference type="Gene3D" id="1.10.238.260">
    <property type="match status" value="1"/>
</dbReference>
<dbReference type="Pfam" id="PF22617">
    <property type="entry name" value="HCS_D2"/>
    <property type="match status" value="1"/>
</dbReference>
<dbReference type="Pfam" id="PF00682">
    <property type="entry name" value="HMGL-like"/>
    <property type="match status" value="1"/>
</dbReference>
<comment type="caution">
    <text evidence="4">The sequence shown here is derived from an EMBL/GenBank/DDBJ whole genome shotgun (WGS) entry which is preliminary data.</text>
</comment>
<dbReference type="GO" id="GO:0003852">
    <property type="term" value="F:2-isopropylmalate synthase activity"/>
    <property type="evidence" value="ECO:0007669"/>
    <property type="project" value="UniProtKB-EC"/>
</dbReference>
<dbReference type="PANTHER" id="PTHR42880:SF1">
    <property type="entry name" value="ISOPROPYLMALATE_HOMOCITRATE_CITRAMALATE SYNTHASE FAMILY PROTEIN"/>
    <property type="match status" value="1"/>
</dbReference>
<dbReference type="InterPro" id="IPR013785">
    <property type="entry name" value="Aldolase_TIM"/>
</dbReference>
<keyword evidence="4" id="KW-0012">Acyltransferase</keyword>